<proteinExistence type="predicted"/>
<dbReference type="RefSeq" id="WP_346148929.1">
    <property type="nucleotide sequence ID" value="NZ_BAAAUA010000059.1"/>
</dbReference>
<dbReference type="Proteomes" id="UP001596066">
    <property type="component" value="Unassembled WGS sequence"/>
</dbReference>
<evidence type="ECO:0008006" key="3">
    <source>
        <dbReference type="Google" id="ProtNLM"/>
    </source>
</evidence>
<dbReference type="EMBL" id="JBHSOC010000129">
    <property type="protein sequence ID" value="MFC5647079.1"/>
    <property type="molecule type" value="Genomic_DNA"/>
</dbReference>
<organism evidence="1 2">
    <name type="scientific">Kitasatospora cinereorecta</name>
    <dbReference type="NCBI Taxonomy" id="285560"/>
    <lineage>
        <taxon>Bacteria</taxon>
        <taxon>Bacillati</taxon>
        <taxon>Actinomycetota</taxon>
        <taxon>Actinomycetes</taxon>
        <taxon>Kitasatosporales</taxon>
        <taxon>Streptomycetaceae</taxon>
        <taxon>Kitasatospora</taxon>
    </lineage>
</organism>
<keyword evidence="2" id="KW-1185">Reference proteome</keyword>
<reference evidence="2" key="1">
    <citation type="journal article" date="2019" name="Int. J. Syst. Evol. Microbiol.">
        <title>The Global Catalogue of Microorganisms (GCM) 10K type strain sequencing project: providing services to taxonomists for standard genome sequencing and annotation.</title>
        <authorList>
            <consortium name="The Broad Institute Genomics Platform"/>
            <consortium name="The Broad Institute Genome Sequencing Center for Infectious Disease"/>
            <person name="Wu L."/>
            <person name="Ma J."/>
        </authorList>
    </citation>
    <scope>NUCLEOTIDE SEQUENCE [LARGE SCALE GENOMIC DNA]</scope>
    <source>
        <strain evidence="2">CGMCC 4.1622</strain>
    </source>
</reference>
<evidence type="ECO:0000313" key="1">
    <source>
        <dbReference type="EMBL" id="MFC5647079.1"/>
    </source>
</evidence>
<protein>
    <recommendedName>
        <fullName evidence="3">Transposase</fullName>
    </recommendedName>
</protein>
<name>A0ABW0VQJ9_9ACTN</name>
<accession>A0ABW0VQJ9</accession>
<comment type="caution">
    <text evidence="1">The sequence shown here is derived from an EMBL/GenBank/DDBJ whole genome shotgun (WGS) entry which is preliminary data.</text>
</comment>
<evidence type="ECO:0000313" key="2">
    <source>
        <dbReference type="Proteomes" id="UP001596066"/>
    </source>
</evidence>
<sequence>MRRPRPAKLRLDHELRDEVQAKLDLEWSPEQIAARLRTLSVI</sequence>
<gene>
    <name evidence="1" type="ORF">ACFPZF_37775</name>
</gene>